<evidence type="ECO:0000256" key="5">
    <source>
        <dbReference type="HAMAP-Rule" id="MF_00045"/>
    </source>
</evidence>
<evidence type="ECO:0000256" key="2">
    <source>
        <dbReference type="ARBA" id="ARBA00022722"/>
    </source>
</evidence>
<keyword evidence="4 5" id="KW-0269">Exonuclease</keyword>
<reference evidence="7 8" key="1">
    <citation type="journal article" date="2024" name="Fungal Genet. Biol.">
        <title>The porcine skin microbiome exhibits broad fungal antagonism.</title>
        <authorList>
            <person name="De La Cruz K.F."/>
            <person name="Townsend E.C."/>
            <person name="Alex Cheong J.Z."/>
            <person name="Salamzade R."/>
            <person name="Liu A."/>
            <person name="Sandstrom S."/>
            <person name="Davila E."/>
            <person name="Huang L."/>
            <person name="Xu K.H."/>
            <person name="Wu S.Y."/>
            <person name="Meudt J.J."/>
            <person name="Shanmuganayagam D."/>
            <person name="Gibson A.L.F."/>
            <person name="Kalan L.R."/>
        </authorList>
    </citation>
    <scope>NUCLEOTIDE SEQUENCE [LARGE SCALE GENOMIC DNA]</scope>
    <source>
        <strain evidence="7 8">LK2569</strain>
    </source>
</reference>
<organism evidence="7 8">
    <name type="scientific">Corynebacterium xerosis</name>
    <dbReference type="NCBI Taxonomy" id="1725"/>
    <lineage>
        <taxon>Bacteria</taxon>
        <taxon>Bacillati</taxon>
        <taxon>Actinomycetota</taxon>
        <taxon>Actinomycetes</taxon>
        <taxon>Mycobacteriales</taxon>
        <taxon>Corynebacteriaceae</taxon>
        <taxon>Corynebacterium</taxon>
    </lineage>
</organism>
<keyword evidence="8" id="KW-1185">Reference proteome</keyword>
<evidence type="ECO:0000313" key="8">
    <source>
        <dbReference type="Proteomes" id="UP001558353"/>
    </source>
</evidence>
<comment type="function">
    <text evidence="5">3'-to-5' exoribonuclease specific for small oligoribonucleotides.</text>
</comment>
<comment type="caution">
    <text evidence="7">The sequence shown here is derived from an EMBL/GenBank/DDBJ whole genome shotgun (WGS) entry which is preliminary data.</text>
</comment>
<evidence type="ECO:0000256" key="1">
    <source>
        <dbReference type="ARBA" id="ARBA00009921"/>
    </source>
</evidence>
<evidence type="ECO:0000256" key="4">
    <source>
        <dbReference type="ARBA" id="ARBA00022839"/>
    </source>
</evidence>
<dbReference type="GO" id="GO:0016787">
    <property type="term" value="F:hydrolase activity"/>
    <property type="evidence" value="ECO:0007669"/>
    <property type="project" value="UniProtKB-KW"/>
</dbReference>
<dbReference type="CDD" id="cd06135">
    <property type="entry name" value="Orn"/>
    <property type="match status" value="1"/>
</dbReference>
<keyword evidence="5" id="KW-0963">Cytoplasm</keyword>
<evidence type="ECO:0000259" key="6">
    <source>
        <dbReference type="SMART" id="SM00479"/>
    </source>
</evidence>
<dbReference type="EC" id="3.1.-.-" evidence="5"/>
<sequence>MTNGNASAPAGNDNGNGVHPKYDRIVWIDCEMTGLDPQKHVIVEIAALVTDAELNILGEGVDVVVHASEIDLAQMDDVVTEMHNSSGLTGEIRESAVDVNEAERIVLDYIREWVPTARQAPLAGNSIASDRGFIRRYMPELEEFLHYRMIDVSSLKELARRWYPRVYFGQPEKGMSHRALADIRESIRELEFYRRAMMVPGEGPTKEEVARAAEDAVRAVPME</sequence>
<protein>
    <recommendedName>
        <fullName evidence="5">Oligoribonuclease</fullName>
        <ecNumber evidence="5">3.1.-.-</ecNumber>
    </recommendedName>
</protein>
<dbReference type="NCBIfam" id="NF003765">
    <property type="entry name" value="PRK05359.1"/>
    <property type="match status" value="1"/>
</dbReference>
<dbReference type="InterPro" id="IPR012337">
    <property type="entry name" value="RNaseH-like_sf"/>
</dbReference>
<gene>
    <name evidence="5 7" type="primary">orn</name>
    <name evidence="7" type="ORF">VVR64_07740</name>
</gene>
<dbReference type="InterPro" id="IPR013520">
    <property type="entry name" value="Ribonucl_H"/>
</dbReference>
<dbReference type="InterPro" id="IPR022894">
    <property type="entry name" value="Oligoribonuclease"/>
</dbReference>
<keyword evidence="2 5" id="KW-0540">Nuclease</keyword>
<dbReference type="EMBL" id="JAYWMA010000007">
    <property type="protein sequence ID" value="MEX3528953.1"/>
    <property type="molecule type" value="Genomic_DNA"/>
</dbReference>
<dbReference type="PANTHER" id="PTHR11046">
    <property type="entry name" value="OLIGORIBONUCLEASE, MITOCHONDRIAL"/>
    <property type="match status" value="1"/>
</dbReference>
<feature type="domain" description="Exonuclease" evidence="6">
    <location>
        <begin position="24"/>
        <end position="199"/>
    </location>
</feature>
<dbReference type="Pfam" id="PF00929">
    <property type="entry name" value="RNase_T"/>
    <property type="match status" value="1"/>
</dbReference>
<dbReference type="Gene3D" id="3.30.420.10">
    <property type="entry name" value="Ribonuclease H-like superfamily/Ribonuclease H"/>
    <property type="match status" value="1"/>
</dbReference>
<dbReference type="HAMAP" id="MF_00045">
    <property type="entry name" value="Oligoribonuclease"/>
    <property type="match status" value="1"/>
</dbReference>
<dbReference type="SUPFAM" id="SSF53098">
    <property type="entry name" value="Ribonuclease H-like"/>
    <property type="match status" value="1"/>
</dbReference>
<evidence type="ECO:0000313" key="7">
    <source>
        <dbReference type="EMBL" id="MEX3528953.1"/>
    </source>
</evidence>
<dbReference type="SMART" id="SM00479">
    <property type="entry name" value="EXOIII"/>
    <property type="match status" value="1"/>
</dbReference>
<accession>A0ABV3UW13</accession>
<feature type="active site" evidence="5">
    <location>
        <position position="147"/>
    </location>
</feature>
<comment type="subcellular location">
    <subcellularLocation>
        <location evidence="5">Cytoplasm</location>
    </subcellularLocation>
</comment>
<dbReference type="RefSeq" id="WP_368522567.1">
    <property type="nucleotide sequence ID" value="NZ_JAYWMA010000007.1"/>
</dbReference>
<dbReference type="Proteomes" id="UP001558353">
    <property type="component" value="Unassembled WGS sequence"/>
</dbReference>
<evidence type="ECO:0000256" key="3">
    <source>
        <dbReference type="ARBA" id="ARBA00022801"/>
    </source>
</evidence>
<dbReference type="InterPro" id="IPR036397">
    <property type="entry name" value="RNaseH_sf"/>
</dbReference>
<name>A0ABV3UW13_9CORY</name>
<dbReference type="PANTHER" id="PTHR11046:SF0">
    <property type="entry name" value="OLIGORIBONUCLEASE, MITOCHONDRIAL"/>
    <property type="match status" value="1"/>
</dbReference>
<keyword evidence="3 5" id="KW-0378">Hydrolase</keyword>
<proteinExistence type="inferred from homology"/>
<comment type="similarity">
    <text evidence="1 5">Belongs to the oligoribonuclease family.</text>
</comment>